<dbReference type="Proteomes" id="UP001439008">
    <property type="component" value="Unassembled WGS sequence"/>
</dbReference>
<reference evidence="1 2" key="1">
    <citation type="journal article" date="2024" name="BMC Biol.">
        <title>Comparative genomics of Ascetosporea gives new insight into the evolutionary basis for animal parasitism in Rhizaria.</title>
        <authorList>
            <person name="Hiltunen Thoren M."/>
            <person name="Onut-Brannstrom I."/>
            <person name="Alfjorden A."/>
            <person name="Peckova H."/>
            <person name="Swords F."/>
            <person name="Hooper C."/>
            <person name="Holzer A.S."/>
            <person name="Bass D."/>
            <person name="Burki F."/>
        </authorList>
    </citation>
    <scope>NUCLEOTIDE SEQUENCE [LARGE SCALE GENOMIC DNA]</scope>
    <source>
        <strain evidence="1">20-A016</strain>
    </source>
</reference>
<dbReference type="PANTHER" id="PTHR12978">
    <property type="entry name" value="HISTIDINE TRIAD HIT PROTEIN MEMBER"/>
    <property type="match status" value="1"/>
</dbReference>
<proteinExistence type="predicted"/>
<accession>A0ABV2AFV1</accession>
<sequence length="248" mass="29172">MEIDKTINDNNQYKTFRVKIEPSLVNFEALIVSPATEVDILKMSEQKYLRKVETPLMYKECTLKYIDSIPNSQIDWIKAIFSKEKETEKVLFRNDQFVVVTDEFDNKNKDDLHVLALTCDPSLRSIRDLRGEKHLSLLRNIRKAGYKALEENFSLKSECVFAYINYLPSFYRFHVHFRPVSTASLFYYLAEKAMHLHILEDAIFALKTNSSHYRYSNLSLFLGEKRHQSLLESFQKTDCIEDGHKCDF</sequence>
<dbReference type="EMBL" id="JBDODL010000045">
    <property type="protein sequence ID" value="MES1918339.1"/>
    <property type="molecule type" value="Genomic_DNA"/>
</dbReference>
<dbReference type="InterPro" id="IPR008594">
    <property type="entry name" value="DcpS/DCS2"/>
</dbReference>
<organism evidence="1 2">
    <name type="scientific">Bonamia ostreae</name>
    <dbReference type="NCBI Taxonomy" id="126728"/>
    <lineage>
        <taxon>Eukaryota</taxon>
        <taxon>Sar</taxon>
        <taxon>Rhizaria</taxon>
        <taxon>Endomyxa</taxon>
        <taxon>Ascetosporea</taxon>
        <taxon>Haplosporida</taxon>
        <taxon>Bonamia</taxon>
    </lineage>
</organism>
<dbReference type="Pfam" id="PF11969">
    <property type="entry name" value="DcpS_C"/>
    <property type="match status" value="1"/>
</dbReference>
<evidence type="ECO:0000313" key="2">
    <source>
        <dbReference type="Proteomes" id="UP001439008"/>
    </source>
</evidence>
<protein>
    <recommendedName>
        <fullName evidence="3">M7GpppX diphosphatase</fullName>
    </recommendedName>
</protein>
<dbReference type="PANTHER" id="PTHR12978:SF0">
    <property type="entry name" value="M7GPPPX DIPHOSPHATASE"/>
    <property type="match status" value="1"/>
</dbReference>
<gene>
    <name evidence="1" type="ORF">MHBO_000318</name>
</gene>
<evidence type="ECO:0008006" key="3">
    <source>
        <dbReference type="Google" id="ProtNLM"/>
    </source>
</evidence>
<dbReference type="Gene3D" id="3.30.428.10">
    <property type="entry name" value="HIT-like"/>
    <property type="match status" value="1"/>
</dbReference>
<comment type="caution">
    <text evidence="1">The sequence shown here is derived from an EMBL/GenBank/DDBJ whole genome shotgun (WGS) entry which is preliminary data.</text>
</comment>
<keyword evidence="2" id="KW-1185">Reference proteome</keyword>
<dbReference type="SUPFAM" id="SSF54197">
    <property type="entry name" value="HIT-like"/>
    <property type="match status" value="1"/>
</dbReference>
<name>A0ABV2AFV1_9EUKA</name>
<evidence type="ECO:0000313" key="1">
    <source>
        <dbReference type="EMBL" id="MES1918339.1"/>
    </source>
</evidence>
<dbReference type="InterPro" id="IPR036265">
    <property type="entry name" value="HIT-like_sf"/>
</dbReference>